<keyword evidence="3" id="KW-1185">Reference proteome</keyword>
<comment type="caution">
    <text evidence="2">The sequence shown here is derived from an EMBL/GenBank/DDBJ whole genome shotgun (WGS) entry which is preliminary data.</text>
</comment>
<proteinExistence type="predicted"/>
<name>A0A512NT45_9HYPH</name>
<dbReference type="Proteomes" id="UP000321058">
    <property type="component" value="Unassembled WGS sequence"/>
</dbReference>
<evidence type="ECO:0000313" key="2">
    <source>
        <dbReference type="EMBL" id="GEP62133.1"/>
    </source>
</evidence>
<dbReference type="AlphaFoldDB" id="A0A512NT45"/>
<evidence type="ECO:0000256" key="1">
    <source>
        <dbReference type="SAM" id="MobiDB-lite"/>
    </source>
</evidence>
<protein>
    <submittedName>
        <fullName evidence="2">Uncharacterized protein</fullName>
    </submittedName>
</protein>
<sequence>MTYEEYLQHAEECERLAESATLPVNRHSLLSAAAMWRRMAADAKPRDGAGTNPVIGDSRSGK</sequence>
<evidence type="ECO:0000313" key="3">
    <source>
        <dbReference type="Proteomes" id="UP000321058"/>
    </source>
</evidence>
<gene>
    <name evidence="2" type="ORF">RSO01_92990</name>
</gene>
<dbReference type="EMBL" id="BKAJ01000315">
    <property type="protein sequence ID" value="GEP62133.1"/>
    <property type="molecule type" value="Genomic_DNA"/>
</dbReference>
<accession>A0A512NT45</accession>
<feature type="region of interest" description="Disordered" evidence="1">
    <location>
        <begin position="41"/>
        <end position="62"/>
    </location>
</feature>
<organism evidence="2 3">
    <name type="scientific">Reyranella soli</name>
    <dbReference type="NCBI Taxonomy" id="1230389"/>
    <lineage>
        <taxon>Bacteria</taxon>
        <taxon>Pseudomonadati</taxon>
        <taxon>Pseudomonadota</taxon>
        <taxon>Alphaproteobacteria</taxon>
        <taxon>Hyphomicrobiales</taxon>
        <taxon>Reyranellaceae</taxon>
        <taxon>Reyranella</taxon>
    </lineage>
</organism>
<reference evidence="2 3" key="1">
    <citation type="submission" date="2019-07" db="EMBL/GenBank/DDBJ databases">
        <title>Whole genome shotgun sequence of Reyranella soli NBRC 108950.</title>
        <authorList>
            <person name="Hosoyama A."/>
            <person name="Uohara A."/>
            <person name="Ohji S."/>
            <person name="Ichikawa N."/>
        </authorList>
    </citation>
    <scope>NUCLEOTIDE SEQUENCE [LARGE SCALE GENOMIC DNA]</scope>
    <source>
        <strain evidence="2 3">NBRC 108950</strain>
    </source>
</reference>